<comment type="similarity">
    <text evidence="7 9">Belongs to the ribulokinase family.</text>
</comment>
<dbReference type="AlphaFoldDB" id="H3SN16"/>
<evidence type="ECO:0000256" key="1">
    <source>
        <dbReference type="ARBA" id="ARBA00022679"/>
    </source>
</evidence>
<keyword evidence="13" id="KW-1185">Reference proteome</keyword>
<dbReference type="PIRSF" id="PIRSF000538">
    <property type="entry name" value="GlpK"/>
    <property type="match status" value="1"/>
</dbReference>
<dbReference type="GO" id="GO:0005737">
    <property type="term" value="C:cytoplasm"/>
    <property type="evidence" value="ECO:0007669"/>
    <property type="project" value="TreeGrafter"/>
</dbReference>
<dbReference type="NCBIfam" id="TIGR01234">
    <property type="entry name" value="L-ribulokinase"/>
    <property type="match status" value="1"/>
</dbReference>
<keyword evidence="3 7" id="KW-0418">Kinase</keyword>
<dbReference type="InterPro" id="IPR000577">
    <property type="entry name" value="Carb_kinase_FGGY"/>
</dbReference>
<evidence type="ECO:0000313" key="13">
    <source>
        <dbReference type="Proteomes" id="UP000003900"/>
    </source>
</evidence>
<dbReference type="InterPro" id="IPR005929">
    <property type="entry name" value="Ribulokinase"/>
</dbReference>
<evidence type="ECO:0000256" key="5">
    <source>
        <dbReference type="ARBA" id="ARBA00022935"/>
    </source>
</evidence>
<evidence type="ECO:0000256" key="2">
    <source>
        <dbReference type="ARBA" id="ARBA00022741"/>
    </source>
</evidence>
<dbReference type="InterPro" id="IPR018484">
    <property type="entry name" value="FGGY_N"/>
</dbReference>
<keyword evidence="2 7" id="KW-0547">Nucleotide-binding</keyword>
<proteinExistence type="inferred from homology"/>
<keyword evidence="4 7" id="KW-0067">ATP-binding</keyword>
<dbReference type="PANTHER" id="PTHR43435:SF4">
    <property type="entry name" value="FGGY CARBOHYDRATE KINASE DOMAIN-CONTAINING PROTEIN"/>
    <property type="match status" value="1"/>
</dbReference>
<feature type="domain" description="Carbohydrate kinase FGGY C-terminal" evidence="11">
    <location>
        <begin position="289"/>
        <end position="487"/>
    </location>
</feature>
<dbReference type="Gene3D" id="3.30.420.40">
    <property type="match status" value="2"/>
</dbReference>
<keyword evidence="1 7" id="KW-0808">Transferase</keyword>
<dbReference type="PANTHER" id="PTHR43435">
    <property type="entry name" value="RIBULOKINASE"/>
    <property type="match status" value="1"/>
</dbReference>
<dbReference type="PROSITE" id="PS00445">
    <property type="entry name" value="FGGY_KINASES_2"/>
    <property type="match status" value="1"/>
</dbReference>
<reference evidence="12 13" key="1">
    <citation type="journal article" date="2012" name="J. Bacteriol.">
        <title>Genome Sequence of the Pattern-Forming Social Bacterium Paenibacillus dendritiformis C454 Chiral Morphotype.</title>
        <authorList>
            <person name="Sirota-Madi A."/>
            <person name="Olender T."/>
            <person name="Helman Y."/>
            <person name="Brainis I."/>
            <person name="Finkelshtein A."/>
            <person name="Roth D."/>
            <person name="Hagai E."/>
            <person name="Leshkowitz D."/>
            <person name="Brodsky L."/>
            <person name="Galatenko V."/>
            <person name="Nikolaev V."/>
            <person name="Gutnick D.L."/>
            <person name="Lancet D."/>
            <person name="Ben-Jacob E."/>
        </authorList>
    </citation>
    <scope>NUCLEOTIDE SEQUENCE [LARGE SCALE GENOMIC DNA]</scope>
    <source>
        <strain evidence="12 13">C454</strain>
    </source>
</reference>
<comment type="pathway">
    <text evidence="7 9">Carbohydrate degradation; L-arabinose degradation via L-ribulose; D-xylulose 5-phosphate from L-arabinose (bacterial route): step 2/3.</text>
</comment>
<dbReference type="GO" id="GO:0005524">
    <property type="term" value="F:ATP binding"/>
    <property type="evidence" value="ECO:0007669"/>
    <property type="project" value="UniProtKB-UniRule"/>
</dbReference>
<dbReference type="Pfam" id="PF00370">
    <property type="entry name" value="FGGY_N"/>
    <property type="match status" value="1"/>
</dbReference>
<name>H3SN16_9BACL</name>
<dbReference type="STRING" id="1131935.PDENDC454_24819"/>
<evidence type="ECO:0000256" key="7">
    <source>
        <dbReference type="HAMAP-Rule" id="MF_00520"/>
    </source>
</evidence>
<dbReference type="Pfam" id="PF02782">
    <property type="entry name" value="FGGY_C"/>
    <property type="match status" value="1"/>
</dbReference>
<evidence type="ECO:0000256" key="6">
    <source>
        <dbReference type="ARBA" id="ARBA00023277"/>
    </source>
</evidence>
<dbReference type="RefSeq" id="WP_006679442.1">
    <property type="nucleotide sequence ID" value="NZ_AHKH01000120.1"/>
</dbReference>
<comment type="catalytic activity">
    <reaction evidence="7">
        <text>D-ribulose + ATP = D-ribulose 5-phosphate + ADP + H(+)</text>
        <dbReference type="Rhea" id="RHEA:17601"/>
        <dbReference type="ChEBI" id="CHEBI:15378"/>
        <dbReference type="ChEBI" id="CHEBI:17173"/>
        <dbReference type="ChEBI" id="CHEBI:30616"/>
        <dbReference type="ChEBI" id="CHEBI:58121"/>
        <dbReference type="ChEBI" id="CHEBI:456216"/>
        <dbReference type="EC" id="2.7.1.16"/>
    </reaction>
</comment>
<evidence type="ECO:0000259" key="11">
    <source>
        <dbReference type="Pfam" id="PF02782"/>
    </source>
</evidence>
<dbReference type="UniPathway" id="UPA00145">
    <property type="reaction ID" value="UER00566"/>
</dbReference>
<dbReference type="EC" id="2.7.1.16" evidence="7 8"/>
<dbReference type="SUPFAM" id="SSF53067">
    <property type="entry name" value="Actin-like ATPase domain"/>
    <property type="match status" value="2"/>
</dbReference>
<dbReference type="InterPro" id="IPR018483">
    <property type="entry name" value="Carb_kinase_FGGY_CS"/>
</dbReference>
<gene>
    <name evidence="7" type="primary">araB</name>
    <name evidence="12" type="ORF">PDENDC454_24819</name>
</gene>
<keyword evidence="5 7" id="KW-0054">Arabinose catabolism</keyword>
<dbReference type="Proteomes" id="UP000003900">
    <property type="component" value="Unassembled WGS sequence"/>
</dbReference>
<evidence type="ECO:0000259" key="10">
    <source>
        <dbReference type="Pfam" id="PF00370"/>
    </source>
</evidence>
<sequence length="562" mass="60719">MEKYVVGIDFGTLSARTILVNAATGEIRAVAEMEYPHGVMEQTLPDGVTRLGPDWALQHPLDYIECASKTLAEILTTTGVDPQQIIGVGTDFTECTMLPVKSDGTPLCVLDAYKRNPHAYVKLWKHHAAAEEANRLNEIAASRGEAFLDYYGGKISSEWMFPKIWQILNEAPEIYEAADRFMELADWITLQLTGEEKRNSCTAGYKAIWHKQHGYPSKAFFKALDPRLEHVVDDKMARTIYPVGTKAGTITEDSATWTGLAPGTAVAVGIGDAHSAVIGCGITTPDILLMVMGTSGCDMLVSETAVKVPGISGLCEDGILPGFYGYEAGQSCLGDHFSWFANHCVPERVELEARAANKKVLGLLNEKAAQIKPGASGLLALDWWNGNRSVLVDADLTGSMFGMTTATTAEEMYKALVEAVAFGKRMIIENFVQHGVPIRQIVATGGIAEKSPFIMQTFADIIGMPIDVAATQQGTAMGAAMLGAVAAGSQNGGYDSIQQAGQAMGGGIKKTYVPNGDHRDIYNQLYAQYVELHDYFGRNENSPIKRLKAIKLEVARGNAGKP</sequence>
<evidence type="ECO:0000313" key="12">
    <source>
        <dbReference type="EMBL" id="EHQ59534.1"/>
    </source>
</evidence>
<protein>
    <recommendedName>
        <fullName evidence="7 8">Ribulokinase</fullName>
        <ecNumber evidence="7 8">2.7.1.16</ecNumber>
    </recommendedName>
</protein>
<feature type="domain" description="Carbohydrate kinase FGGY N-terminal" evidence="10">
    <location>
        <begin position="4"/>
        <end position="279"/>
    </location>
</feature>
<dbReference type="GO" id="GO:0019150">
    <property type="term" value="F:D-ribulokinase activity"/>
    <property type="evidence" value="ECO:0007669"/>
    <property type="project" value="RHEA"/>
</dbReference>
<evidence type="ECO:0000256" key="9">
    <source>
        <dbReference type="RuleBase" id="RU003455"/>
    </source>
</evidence>
<dbReference type="HAMAP" id="MF_00520">
    <property type="entry name" value="Ribulokinase"/>
    <property type="match status" value="1"/>
</dbReference>
<comment type="caution">
    <text evidence="12">The sequence shown here is derived from an EMBL/GenBank/DDBJ whole genome shotgun (WGS) entry which is preliminary data.</text>
</comment>
<evidence type="ECO:0000256" key="3">
    <source>
        <dbReference type="ARBA" id="ARBA00022777"/>
    </source>
</evidence>
<dbReference type="InterPro" id="IPR018485">
    <property type="entry name" value="FGGY_C"/>
</dbReference>
<evidence type="ECO:0000256" key="4">
    <source>
        <dbReference type="ARBA" id="ARBA00022840"/>
    </source>
</evidence>
<dbReference type="NCBIfam" id="NF003154">
    <property type="entry name" value="PRK04123.1"/>
    <property type="match status" value="1"/>
</dbReference>
<dbReference type="OrthoDB" id="9805576at2"/>
<dbReference type="CDD" id="cd07781">
    <property type="entry name" value="ASKHA_NBD_FGGY_L-RBK"/>
    <property type="match status" value="1"/>
</dbReference>
<dbReference type="PATRIC" id="fig|1131935.3.peg.5161"/>
<dbReference type="InterPro" id="IPR043129">
    <property type="entry name" value="ATPase_NBD"/>
</dbReference>
<dbReference type="GO" id="GO:0019569">
    <property type="term" value="P:L-arabinose catabolic process to D-xylulose 5-phosphate"/>
    <property type="evidence" value="ECO:0007669"/>
    <property type="project" value="UniProtKB-UniRule"/>
</dbReference>
<accession>H3SN16</accession>
<keyword evidence="6 7" id="KW-0119">Carbohydrate metabolism</keyword>
<dbReference type="EMBL" id="AHKH01000120">
    <property type="protein sequence ID" value="EHQ59534.1"/>
    <property type="molecule type" value="Genomic_DNA"/>
</dbReference>
<dbReference type="GO" id="GO:0008741">
    <property type="term" value="F:ribulokinase activity"/>
    <property type="evidence" value="ECO:0007669"/>
    <property type="project" value="UniProtKB-UniRule"/>
</dbReference>
<evidence type="ECO:0000256" key="8">
    <source>
        <dbReference type="NCBIfam" id="TIGR01234"/>
    </source>
</evidence>
<comment type="catalytic activity">
    <reaction evidence="7 9">
        <text>L-ribulose + ATP = L-ribulose 5-phosphate + ADP + H(+)</text>
        <dbReference type="Rhea" id="RHEA:22072"/>
        <dbReference type="ChEBI" id="CHEBI:15378"/>
        <dbReference type="ChEBI" id="CHEBI:16880"/>
        <dbReference type="ChEBI" id="CHEBI:30616"/>
        <dbReference type="ChEBI" id="CHEBI:58226"/>
        <dbReference type="ChEBI" id="CHEBI:456216"/>
        <dbReference type="EC" id="2.7.1.16"/>
    </reaction>
</comment>
<organism evidence="12 13">
    <name type="scientific">Paenibacillus dendritiformis C454</name>
    <dbReference type="NCBI Taxonomy" id="1131935"/>
    <lineage>
        <taxon>Bacteria</taxon>
        <taxon>Bacillati</taxon>
        <taxon>Bacillota</taxon>
        <taxon>Bacilli</taxon>
        <taxon>Bacillales</taxon>
        <taxon>Paenibacillaceae</taxon>
        <taxon>Paenibacillus</taxon>
    </lineage>
</organism>